<dbReference type="STRING" id="45882.A0A0V1C5X9"/>
<evidence type="ECO:0000256" key="1">
    <source>
        <dbReference type="SAM" id="Coils"/>
    </source>
</evidence>
<reference evidence="2 3" key="1">
    <citation type="submission" date="2015-01" db="EMBL/GenBank/DDBJ databases">
        <title>Evolution of Trichinella species and genotypes.</title>
        <authorList>
            <person name="Korhonen P.K."/>
            <person name="Edoardo P."/>
            <person name="Giuseppe L.R."/>
            <person name="Gasser R.B."/>
        </authorList>
    </citation>
    <scope>NUCLEOTIDE SEQUENCE [LARGE SCALE GENOMIC DNA]</scope>
    <source>
        <strain evidence="2">ISS120</strain>
    </source>
</reference>
<gene>
    <name evidence="2" type="ORF">T03_8893</name>
</gene>
<feature type="coiled-coil region" evidence="1">
    <location>
        <begin position="168"/>
        <end position="195"/>
    </location>
</feature>
<evidence type="ECO:0000313" key="2">
    <source>
        <dbReference type="EMBL" id="KRY44398.1"/>
    </source>
</evidence>
<dbReference type="Proteomes" id="UP000054653">
    <property type="component" value="Unassembled WGS sequence"/>
</dbReference>
<sequence>MRQLLYDSGTSGRADCEKLVKKTWLQYWLSVLPVFQRVKLGSVDEPSRNATEGRSSEGLVRTLVKGIRIAVRDNGNSSSIRTLRACSLNVPCKRSQGTGRRPRRRSTSARVLETPTAAHAMEETPDLLELYSPLIFGRTNERLVNLYLKPEQSNTSDLSIVDTIASAAKSRSKKLVDLKDRLNRLLAELDELCTSSADVFEVEEQVSLMEESFRAADALQTEVELDLDGEERQAAIDDWAL</sequence>
<keyword evidence="1" id="KW-0175">Coiled coil</keyword>
<dbReference type="EMBL" id="JYDI01000604">
    <property type="protein sequence ID" value="KRY44398.1"/>
    <property type="molecule type" value="Genomic_DNA"/>
</dbReference>
<organism evidence="2 3">
    <name type="scientific">Trichinella britovi</name>
    <name type="common">Parasitic roundworm</name>
    <dbReference type="NCBI Taxonomy" id="45882"/>
    <lineage>
        <taxon>Eukaryota</taxon>
        <taxon>Metazoa</taxon>
        <taxon>Ecdysozoa</taxon>
        <taxon>Nematoda</taxon>
        <taxon>Enoplea</taxon>
        <taxon>Dorylaimia</taxon>
        <taxon>Trichinellida</taxon>
        <taxon>Trichinellidae</taxon>
        <taxon>Trichinella</taxon>
    </lineage>
</organism>
<accession>A0A0V1C5X9</accession>
<proteinExistence type="predicted"/>
<name>A0A0V1C5X9_TRIBR</name>
<evidence type="ECO:0000313" key="3">
    <source>
        <dbReference type="Proteomes" id="UP000054653"/>
    </source>
</evidence>
<protein>
    <submittedName>
        <fullName evidence="2">Uncharacterized protein</fullName>
    </submittedName>
</protein>
<dbReference type="OrthoDB" id="10443835at2759"/>
<keyword evidence="3" id="KW-1185">Reference proteome</keyword>
<comment type="caution">
    <text evidence="2">The sequence shown here is derived from an EMBL/GenBank/DDBJ whole genome shotgun (WGS) entry which is preliminary data.</text>
</comment>
<dbReference type="AlphaFoldDB" id="A0A0V1C5X9"/>